<feature type="signal peptide" evidence="1">
    <location>
        <begin position="1"/>
        <end position="19"/>
    </location>
</feature>
<feature type="chain" id="PRO_5023100267" description="DUF4159 domain-containing protein" evidence="1">
    <location>
        <begin position="20"/>
        <end position="787"/>
    </location>
</feature>
<evidence type="ECO:0000313" key="3">
    <source>
        <dbReference type="EMBL" id="TWT99028.1"/>
    </source>
</evidence>
<dbReference type="Gene3D" id="1.50.10.20">
    <property type="match status" value="1"/>
</dbReference>
<sequence precursor="true">MFFAFVSIGLVVHGPIAHAAVDALQVQRSIDRGIDYLRKTQTQRGGWNEYGNQSCGLSALCTLAWVNAGVSRQDPDMIRAMEYLRAFRPDETYSVALQTLVFCQVGAIEDLPRIRRNVAWLVEQQIGEGQRFEGAWGYGGGRGNGDPSNAQFAVLALGAASERGIEIDSEVFALASQYWKQIQLPGGGWSYGGPTPSGSMTCAGIASMIICGGSLRDAVGIGPASLQCCGGEELDDTVERGLEALSRRFTIEANPGGELLSYFYYLYAVERVGRLSGRRLIGERDWYREGAERLVGLQDDFDGSWRGGGPVESNRDIATSFALLFLAKGKRQVVIGRLEYAQDDADASENAHPTSLQTLVRHVERSWSRELTWQNISARQAGVEDLLQTPVLVIGGREDLKFDAPLLDRMKEYLDQGGTILFDAQAGDGCGDDRVFRQAVETMCSQWYPNSRLESLPPSHPIWFAERFVDPKVLLDDDGQPFDIEGVQACCRTPVFYSRQSLMCRWSYGGPLLRNEDLSPSIQEQVVAGITIGENLVAYATGRELKDKLDAVNQINAASAPDPTRGAIPIAVAALGAGERQVGQAIPHAAAIIRDKLGIEVLAVDQPIALTDESLQRIGVLYMTGQTEFQLDEVARSALKRFIEREGIVVASPICGEAAFANSVVDALQSIMDGQSFEPLPADHPALGTQFGGYDLSRVEIRRPVQGPGARDGNDEAVARKEPVKVSRRVGSPLIETMSTLGVDNVFYSPLDLSCALESQNSIQCPGYSTEDAAKIIAGLILYGLNQ</sequence>
<dbReference type="AlphaFoldDB" id="A0A5C6AIF1"/>
<evidence type="ECO:0000256" key="1">
    <source>
        <dbReference type="SAM" id="SignalP"/>
    </source>
</evidence>
<dbReference type="Pfam" id="PF13709">
    <property type="entry name" value="DUF4159"/>
    <property type="match status" value="2"/>
</dbReference>
<dbReference type="RefSeq" id="WP_231602934.1">
    <property type="nucleotide sequence ID" value="NZ_SJPM01000003.1"/>
</dbReference>
<dbReference type="InterPro" id="IPR025297">
    <property type="entry name" value="DUF4159"/>
</dbReference>
<dbReference type="InterPro" id="IPR008930">
    <property type="entry name" value="Terpenoid_cyclase/PrenylTrfase"/>
</dbReference>
<feature type="domain" description="DUF4159" evidence="2">
    <location>
        <begin position="584"/>
        <end position="785"/>
    </location>
</feature>
<dbReference type="Proteomes" id="UP000316213">
    <property type="component" value="Unassembled WGS sequence"/>
</dbReference>
<reference evidence="3 4" key="1">
    <citation type="submission" date="2019-02" db="EMBL/GenBank/DDBJ databases">
        <title>Deep-cultivation of Planctomycetes and their phenomic and genomic characterization uncovers novel biology.</title>
        <authorList>
            <person name="Wiegand S."/>
            <person name="Jogler M."/>
            <person name="Boedeker C."/>
            <person name="Pinto D."/>
            <person name="Vollmers J."/>
            <person name="Rivas-Marin E."/>
            <person name="Kohn T."/>
            <person name="Peeters S.H."/>
            <person name="Heuer A."/>
            <person name="Rast P."/>
            <person name="Oberbeckmann S."/>
            <person name="Bunk B."/>
            <person name="Jeske O."/>
            <person name="Meyerdierks A."/>
            <person name="Storesund J.E."/>
            <person name="Kallscheuer N."/>
            <person name="Luecker S."/>
            <person name="Lage O.M."/>
            <person name="Pohl T."/>
            <person name="Merkel B.J."/>
            <person name="Hornburger P."/>
            <person name="Mueller R.-W."/>
            <person name="Bruemmer F."/>
            <person name="Labrenz M."/>
            <person name="Spormann A.M."/>
            <person name="Op Den Camp H."/>
            <person name="Overmann J."/>
            <person name="Amann R."/>
            <person name="Jetten M.S.M."/>
            <person name="Mascher T."/>
            <person name="Medema M.H."/>
            <person name="Devos D.P."/>
            <person name="Kaster A.-K."/>
            <person name="Ovreas L."/>
            <person name="Rohde M."/>
            <person name="Galperin M.Y."/>
            <person name="Jogler C."/>
        </authorList>
    </citation>
    <scope>NUCLEOTIDE SEQUENCE [LARGE SCALE GENOMIC DNA]</scope>
    <source>
        <strain evidence="3 4">Pla100</strain>
    </source>
</reference>
<name>A0A5C6AIF1_9BACT</name>
<comment type="caution">
    <text evidence="3">The sequence shown here is derived from an EMBL/GenBank/DDBJ whole genome shotgun (WGS) entry which is preliminary data.</text>
</comment>
<evidence type="ECO:0000259" key="2">
    <source>
        <dbReference type="Pfam" id="PF13709"/>
    </source>
</evidence>
<keyword evidence="1" id="KW-0732">Signal</keyword>
<dbReference type="SUPFAM" id="SSF48239">
    <property type="entry name" value="Terpenoid cyclases/Protein prenyltransferases"/>
    <property type="match status" value="1"/>
</dbReference>
<organism evidence="3 4">
    <name type="scientific">Neorhodopirellula pilleata</name>
    <dbReference type="NCBI Taxonomy" id="2714738"/>
    <lineage>
        <taxon>Bacteria</taxon>
        <taxon>Pseudomonadati</taxon>
        <taxon>Planctomycetota</taxon>
        <taxon>Planctomycetia</taxon>
        <taxon>Pirellulales</taxon>
        <taxon>Pirellulaceae</taxon>
        <taxon>Neorhodopirellula</taxon>
    </lineage>
</organism>
<dbReference type="EMBL" id="SJPM01000003">
    <property type="protein sequence ID" value="TWT99028.1"/>
    <property type="molecule type" value="Genomic_DNA"/>
</dbReference>
<feature type="domain" description="DUF4159" evidence="2">
    <location>
        <begin position="335"/>
        <end position="540"/>
    </location>
</feature>
<protein>
    <recommendedName>
        <fullName evidence="2">DUF4159 domain-containing protein</fullName>
    </recommendedName>
</protein>
<keyword evidence="4" id="KW-1185">Reference proteome</keyword>
<evidence type="ECO:0000313" key="4">
    <source>
        <dbReference type="Proteomes" id="UP000316213"/>
    </source>
</evidence>
<proteinExistence type="predicted"/>
<dbReference type="Gene3D" id="3.40.50.12140">
    <property type="entry name" value="Domain of unknown function DUF4159"/>
    <property type="match status" value="2"/>
</dbReference>
<accession>A0A5C6AIF1</accession>
<gene>
    <name evidence="3" type="ORF">Pla100_22020</name>
</gene>